<feature type="region of interest" description="Disordered" evidence="1">
    <location>
        <begin position="418"/>
        <end position="450"/>
    </location>
</feature>
<gene>
    <name evidence="2" type="ORF">BEMITA_LOCUS8296</name>
</gene>
<proteinExistence type="predicted"/>
<dbReference type="PANTHER" id="PTHR31649">
    <property type="entry name" value="AGAP009604-PA"/>
    <property type="match status" value="1"/>
</dbReference>
<reference evidence="2" key="1">
    <citation type="submission" date="2021-12" db="EMBL/GenBank/DDBJ databases">
        <authorList>
            <person name="King R."/>
        </authorList>
    </citation>
    <scope>NUCLEOTIDE SEQUENCE</scope>
</reference>
<accession>A0A9P0CC28</accession>
<sequence length="1372" mass="154164">MARWIGSKLRDEPECGFCGKFLTDFAGSMADILNTCTCPILSSSSIESINNDFSSGLYDIPPWQSGSFPHLRAFSQGLSCPQNLDNLSRTEYIPEYNTCDPSVLNGLVAYNDARSYSRISNPPGQNSYDAGVYETPASVCFDDEERSCLACKKQPSGVYSKACSSLPGGTNSPVRDDGPDNCIINCWYDKKNNSLICSYEPKDERDSDASKSCDSESFCSQKDELFFCSDDENDAFPSGRFSLKLTTKNQNSPNPCSRFFGPSQSYLGKHRKAIDMGRRDMAWLRKPDNQDECSLNISLYSAGGCIDPRQLRTKIYKKYRGEEARHNIKDFIERKKKEIVKSVSRRDESWLQRAKEAVARYVYDMEGNSKKDGKEDSPGKTELRKAKDSPEKEMVSDEEDLKAEVQNCEVHANCFGEEKEAESECVSENEANERKEMDAENEENERRENEAKEACIKCLGEIEENVRRDKREKKEIAKHLTDCEDNLRKEKTSEEMLAECIAKKKARSRRESETKETKHVVESKENTRRDIQAIEMLTKCGSKKEENLKREKLVANNTGCLAEKKENGRKEKETKDVCVHCTLEDESKENGEEQMTAAISRCIAEDDENEKGERKVKGAFAECIAQGEVREITAKCKAKKEAAERKENDADDAFFECIAVKETNKLKECAGNEVLAVCIADTLRTKMTEGDRKCTTEEFREKFAAENYADGWCKQEEVKLGRQDSEKSKDLSLFSLKGSGIEKRSKNDKKPKCTGRICHSKVCSELCNLLTEKESERIGEKHDSLCKASAPETEKKRDRRCNHSTEQWAKEKSVRNQKEFTETPSKNLQSKVSFKDCPVEQVPAKASDLSNCESEPCKKNAKKSNFCQTSVHKLREAKRRAKARKEAKKRAAQLNKPEKNSNDGLKTSCLSASASERSKTECGRRVCKSPEKSRQKSAKDRKSQDSRRTSCSPEKSRRRSQHSCRSSSGCSSGRSRRKGHCSASDCSQRRNQKSCTPPSCILDSSRAKSPQDSYLRPSHSPARLRRKSRQKSCSSGKSRSCSPSRGSIINKDPCFETAFESEPTDLMPVKQCWSKRSSREIIEDAIKKLEDIEKKSLSGIVTPPRVCSEEPEFYEAIDSAHMNTSESNSPRDPSVDVERGRRPSRSRTPSCISPAVETIKKNVVRPRFHPVVRKIHARKRGSVVRPRLESNAGIKNVKHAERRKSGSLREADGHDQTDKGYGWRPDGHMWIMCHSGIIPANAVHAGRDKDGAPIYAGRAYHEGALLPAKVVASHRDAYVCWDGAEIPKSEFEVLCGPPVAWQIASRGAVPPHAIPVGQTPEGEQLYIGRTFHDGSMTPGKIHPSHGVLYIPYGGEEVSKEEYEVMVTPPMPL</sequence>
<feature type="compositionally biased region" description="Low complexity" evidence="1">
    <location>
        <begin position="1031"/>
        <end position="1047"/>
    </location>
</feature>
<feature type="compositionally biased region" description="Basic and acidic residues" evidence="1">
    <location>
        <begin position="509"/>
        <end position="525"/>
    </location>
</feature>
<feature type="region of interest" description="Disordered" evidence="1">
    <location>
        <begin position="796"/>
        <end position="1047"/>
    </location>
</feature>
<feature type="region of interest" description="Disordered" evidence="1">
    <location>
        <begin position="1190"/>
        <end position="1219"/>
    </location>
</feature>
<feature type="compositionally biased region" description="Basic and acidic residues" evidence="1">
    <location>
        <begin position="916"/>
        <end position="948"/>
    </location>
</feature>
<feature type="compositionally biased region" description="Polar residues" evidence="1">
    <location>
        <begin position="902"/>
        <end position="915"/>
    </location>
</feature>
<name>A0A9P0CC28_BEMTA</name>
<dbReference type="SMART" id="SM00696">
    <property type="entry name" value="DM9"/>
    <property type="match status" value="2"/>
</dbReference>
<dbReference type="Pfam" id="PF11901">
    <property type="entry name" value="DM9"/>
    <property type="match status" value="1"/>
</dbReference>
<evidence type="ECO:0000256" key="1">
    <source>
        <dbReference type="SAM" id="MobiDB-lite"/>
    </source>
</evidence>
<feature type="compositionally biased region" description="Basic and acidic residues" evidence="1">
    <location>
        <begin position="808"/>
        <end position="821"/>
    </location>
</feature>
<keyword evidence="3" id="KW-1185">Reference proteome</keyword>
<feature type="region of interest" description="Disordered" evidence="1">
    <location>
        <begin position="1120"/>
        <end position="1154"/>
    </location>
</feature>
<feature type="compositionally biased region" description="Basic and acidic residues" evidence="1">
    <location>
        <begin position="431"/>
        <end position="450"/>
    </location>
</feature>
<feature type="compositionally biased region" description="Polar residues" evidence="1">
    <location>
        <begin position="1121"/>
        <end position="1131"/>
    </location>
</feature>
<feature type="compositionally biased region" description="Polar residues" evidence="1">
    <location>
        <begin position="822"/>
        <end position="832"/>
    </location>
</feature>
<feature type="compositionally biased region" description="Basic and acidic residues" evidence="1">
    <location>
        <begin position="1203"/>
        <end position="1218"/>
    </location>
</feature>
<dbReference type="InterPro" id="IPR006616">
    <property type="entry name" value="DM9_repeat"/>
</dbReference>
<feature type="region of interest" description="Disordered" evidence="1">
    <location>
        <begin position="367"/>
        <end position="401"/>
    </location>
</feature>
<dbReference type="EMBL" id="OU963865">
    <property type="protein sequence ID" value="CAH0771567.1"/>
    <property type="molecule type" value="Genomic_DNA"/>
</dbReference>
<protein>
    <submittedName>
        <fullName evidence="2">Uncharacterized protein</fullName>
    </submittedName>
</protein>
<dbReference type="Proteomes" id="UP001152759">
    <property type="component" value="Chromosome 4"/>
</dbReference>
<dbReference type="PANTHER" id="PTHR31649:SF10">
    <property type="entry name" value="IP19903P-RELATED"/>
    <property type="match status" value="1"/>
</dbReference>
<feature type="compositionally biased region" description="Basic residues" evidence="1">
    <location>
        <begin position="875"/>
        <end position="891"/>
    </location>
</feature>
<organism evidence="2 3">
    <name type="scientific">Bemisia tabaci</name>
    <name type="common">Sweetpotato whitefly</name>
    <name type="synonym">Aleurodes tabaci</name>
    <dbReference type="NCBI Taxonomy" id="7038"/>
    <lineage>
        <taxon>Eukaryota</taxon>
        <taxon>Metazoa</taxon>
        <taxon>Ecdysozoa</taxon>
        <taxon>Arthropoda</taxon>
        <taxon>Hexapoda</taxon>
        <taxon>Insecta</taxon>
        <taxon>Pterygota</taxon>
        <taxon>Neoptera</taxon>
        <taxon>Paraneoptera</taxon>
        <taxon>Hemiptera</taxon>
        <taxon>Sternorrhyncha</taxon>
        <taxon>Aleyrodoidea</taxon>
        <taxon>Aleyrodidae</taxon>
        <taxon>Aleyrodinae</taxon>
        <taxon>Bemisia</taxon>
    </lineage>
</organism>
<feature type="compositionally biased region" description="Low complexity" evidence="1">
    <location>
        <begin position="963"/>
        <end position="973"/>
    </location>
</feature>
<feature type="compositionally biased region" description="Basic and acidic residues" evidence="1">
    <location>
        <begin position="367"/>
        <end position="395"/>
    </location>
</feature>
<evidence type="ECO:0000313" key="2">
    <source>
        <dbReference type="EMBL" id="CAH0771567.1"/>
    </source>
</evidence>
<evidence type="ECO:0000313" key="3">
    <source>
        <dbReference type="Proteomes" id="UP001152759"/>
    </source>
</evidence>
<feature type="region of interest" description="Disordered" evidence="1">
    <location>
        <begin position="503"/>
        <end position="525"/>
    </location>
</feature>